<comment type="caution">
    <text evidence="3">The sequence shown here is derived from an EMBL/GenBank/DDBJ whole genome shotgun (WGS) entry which is preliminary data.</text>
</comment>
<protein>
    <recommendedName>
        <fullName evidence="2">DnaJ homologue subfamily C member 28 conserved domain-containing protein</fullName>
    </recommendedName>
</protein>
<dbReference type="AlphaFoldDB" id="A0A5J4LHZ3"/>
<feature type="domain" description="DnaJ homologue subfamily C member 28 conserved" evidence="2">
    <location>
        <begin position="14"/>
        <end position="79"/>
    </location>
</feature>
<evidence type="ECO:0000313" key="4">
    <source>
        <dbReference type="Proteomes" id="UP000325598"/>
    </source>
</evidence>
<keyword evidence="4" id="KW-1185">Reference proteome</keyword>
<dbReference type="Proteomes" id="UP000325598">
    <property type="component" value="Unassembled WGS sequence"/>
</dbReference>
<dbReference type="EMBL" id="BLAG01000008">
    <property type="protein sequence ID" value="GES30278.1"/>
    <property type="molecule type" value="Genomic_DNA"/>
</dbReference>
<evidence type="ECO:0000256" key="1">
    <source>
        <dbReference type="SAM" id="MobiDB-lite"/>
    </source>
</evidence>
<sequence length="183" mass="20208">MTERKPPGLSYESWIDKQIREAEQRGEFAQLPGVGKPLPHASVPYDEQWWIKKKMAQEGSTAILQPTLALRKEIEDVLAEAAGAPSERRVREILEPVNEKIAANLRMPPPGPPLGCPLIDIDEVVAQWRQARSKDGSRPQNGIGAGSSGGHREEPVPALPAEGRPPSGGRRWKLRILPSRRRG</sequence>
<evidence type="ECO:0000259" key="2">
    <source>
        <dbReference type="Pfam" id="PF09350"/>
    </source>
</evidence>
<dbReference type="OrthoDB" id="3395286at2"/>
<name>A0A5J4LHZ3_9ACTN</name>
<dbReference type="InterPro" id="IPR018961">
    <property type="entry name" value="DnaJ_homolog_subfam-C_membr-28"/>
</dbReference>
<feature type="compositionally biased region" description="Basic residues" evidence="1">
    <location>
        <begin position="170"/>
        <end position="183"/>
    </location>
</feature>
<feature type="region of interest" description="Disordered" evidence="1">
    <location>
        <begin position="129"/>
        <end position="183"/>
    </location>
</feature>
<organism evidence="3 4">
    <name type="scientific">Streptomyces angustmyceticus</name>
    <dbReference type="NCBI Taxonomy" id="285578"/>
    <lineage>
        <taxon>Bacteria</taxon>
        <taxon>Bacillati</taxon>
        <taxon>Actinomycetota</taxon>
        <taxon>Actinomycetes</taxon>
        <taxon>Kitasatosporales</taxon>
        <taxon>Streptomycetaceae</taxon>
        <taxon>Streptomyces</taxon>
    </lineage>
</organism>
<proteinExistence type="predicted"/>
<accession>A0A5J4LHZ3</accession>
<gene>
    <name evidence="3" type="ORF">San01_27650</name>
</gene>
<reference evidence="3 4" key="1">
    <citation type="submission" date="2019-10" db="EMBL/GenBank/DDBJ databases">
        <title>Whole genome shotgun sequence of Streptomyces angustmyceticus NBRC 3934.</title>
        <authorList>
            <person name="Hosoyama A."/>
            <person name="Ichikawa N."/>
            <person name="Kimura A."/>
            <person name="Kitahashi Y."/>
            <person name="Komaki H."/>
            <person name="Uohara A."/>
        </authorList>
    </citation>
    <scope>NUCLEOTIDE SEQUENCE [LARGE SCALE GENOMIC DNA]</scope>
    <source>
        <strain evidence="3 4">NBRC 3934</strain>
    </source>
</reference>
<evidence type="ECO:0000313" key="3">
    <source>
        <dbReference type="EMBL" id="GES30278.1"/>
    </source>
</evidence>
<dbReference type="Pfam" id="PF09350">
    <property type="entry name" value="DJC28_CD"/>
    <property type="match status" value="1"/>
</dbReference>